<keyword evidence="3" id="KW-1185">Reference proteome</keyword>
<evidence type="ECO:0000256" key="2">
    <source>
        <dbReference type="SAM" id="SignalP"/>
    </source>
</evidence>
<organism evidence="3 4">
    <name type="scientific">Spodoptera frugiperda</name>
    <name type="common">Fall armyworm</name>
    <dbReference type="NCBI Taxonomy" id="7108"/>
    <lineage>
        <taxon>Eukaryota</taxon>
        <taxon>Metazoa</taxon>
        <taxon>Ecdysozoa</taxon>
        <taxon>Arthropoda</taxon>
        <taxon>Hexapoda</taxon>
        <taxon>Insecta</taxon>
        <taxon>Pterygota</taxon>
        <taxon>Neoptera</taxon>
        <taxon>Endopterygota</taxon>
        <taxon>Lepidoptera</taxon>
        <taxon>Glossata</taxon>
        <taxon>Ditrysia</taxon>
        <taxon>Noctuoidea</taxon>
        <taxon>Noctuidae</taxon>
        <taxon>Amphipyrinae</taxon>
        <taxon>Spodoptera</taxon>
    </lineage>
</organism>
<keyword evidence="2" id="KW-0732">Signal</keyword>
<evidence type="ECO:0000256" key="1">
    <source>
        <dbReference type="SAM" id="MobiDB-lite"/>
    </source>
</evidence>
<name>A0A9R0F050_SPOFR</name>
<gene>
    <name evidence="4" type="primary">LOC118276956</name>
</gene>
<dbReference type="Proteomes" id="UP000829999">
    <property type="component" value="Chromosome 17"/>
</dbReference>
<accession>A0A9R0F050</accession>
<proteinExistence type="predicted"/>
<feature type="chain" id="PRO_5040468619" evidence="2">
    <location>
        <begin position="17"/>
        <end position="133"/>
    </location>
</feature>
<feature type="signal peptide" evidence="2">
    <location>
        <begin position="1"/>
        <end position="16"/>
    </location>
</feature>
<dbReference type="RefSeq" id="XP_050555767.1">
    <property type="nucleotide sequence ID" value="XM_050699810.1"/>
</dbReference>
<dbReference type="GeneID" id="118276956"/>
<evidence type="ECO:0000313" key="3">
    <source>
        <dbReference type="Proteomes" id="UP000829999"/>
    </source>
</evidence>
<feature type="region of interest" description="Disordered" evidence="1">
    <location>
        <begin position="100"/>
        <end position="133"/>
    </location>
</feature>
<feature type="compositionally biased region" description="Basic residues" evidence="1">
    <location>
        <begin position="105"/>
        <end position="125"/>
    </location>
</feature>
<sequence length="133" mass="15109">MRWIILFPLALVAVQALSKDHEDVSKEDQFVTLNDNDGQSYNELMDQVIQLAAKYGGTGHVQINYHPPFEEKKTPMALYETKLTSTTTYLGRLHFNYVGGDIHQGHRHGNKNKNKPGKSKTKKEKVKVLDKVS</sequence>
<protein>
    <submittedName>
        <fullName evidence="4">Uncharacterized protein LOC118276956</fullName>
    </submittedName>
</protein>
<reference evidence="4" key="1">
    <citation type="submission" date="2025-08" db="UniProtKB">
        <authorList>
            <consortium name="RefSeq"/>
        </authorList>
    </citation>
    <scope>IDENTIFICATION</scope>
    <source>
        <tissue evidence="4">Whole larval tissue</tissue>
    </source>
</reference>
<dbReference type="AlphaFoldDB" id="A0A9R0F050"/>
<evidence type="ECO:0000313" key="4">
    <source>
        <dbReference type="RefSeq" id="XP_050555767.1"/>
    </source>
</evidence>